<reference evidence="2 3" key="1">
    <citation type="journal article" date="2018" name="Nat. Ecol. Evol.">
        <title>Genomic signatures of mitonuclear coevolution across populations of Tigriopus californicus.</title>
        <authorList>
            <person name="Barreto F.S."/>
            <person name="Watson E.T."/>
            <person name="Lima T.G."/>
            <person name="Willett C.S."/>
            <person name="Edmands S."/>
            <person name="Li W."/>
            <person name="Burton R.S."/>
        </authorList>
    </citation>
    <scope>NUCLEOTIDE SEQUENCE [LARGE SCALE GENOMIC DNA]</scope>
    <source>
        <strain evidence="2 3">San Diego</strain>
    </source>
</reference>
<protein>
    <submittedName>
        <fullName evidence="2">Uncharacterized protein</fullName>
    </submittedName>
</protein>
<dbReference type="Proteomes" id="UP000318571">
    <property type="component" value="Chromosome 9"/>
</dbReference>
<dbReference type="AlphaFoldDB" id="A0A553NYL9"/>
<proteinExistence type="predicted"/>
<sequence>MPSAASLEQLKERLCRREHLNHTECEKASLPTLEHASLVHSHIHHPNGINDGQDSAALASTADAAADSYNQTRNAIVYISLVVVVYIVVILWLVSANFRSAAVVAASNSRRKGFTRRFFDAVAGTFNGDSDEEEELIEAEALLVVQDEKCRKKPRVTTYFEEECEGDPV</sequence>
<evidence type="ECO:0000313" key="3">
    <source>
        <dbReference type="Proteomes" id="UP000318571"/>
    </source>
</evidence>
<keyword evidence="1" id="KW-0812">Transmembrane</keyword>
<organism evidence="2 3">
    <name type="scientific">Tigriopus californicus</name>
    <name type="common">Marine copepod</name>
    <dbReference type="NCBI Taxonomy" id="6832"/>
    <lineage>
        <taxon>Eukaryota</taxon>
        <taxon>Metazoa</taxon>
        <taxon>Ecdysozoa</taxon>
        <taxon>Arthropoda</taxon>
        <taxon>Crustacea</taxon>
        <taxon>Multicrustacea</taxon>
        <taxon>Hexanauplia</taxon>
        <taxon>Copepoda</taxon>
        <taxon>Harpacticoida</taxon>
        <taxon>Harpacticidae</taxon>
        <taxon>Tigriopus</taxon>
    </lineage>
</organism>
<keyword evidence="1" id="KW-0472">Membrane</keyword>
<feature type="transmembrane region" description="Helical" evidence="1">
    <location>
        <begin position="75"/>
        <end position="94"/>
    </location>
</feature>
<keyword evidence="1" id="KW-1133">Transmembrane helix</keyword>
<comment type="caution">
    <text evidence="2">The sequence shown here is derived from an EMBL/GenBank/DDBJ whole genome shotgun (WGS) entry which is preliminary data.</text>
</comment>
<gene>
    <name evidence="2" type="ORF">TCAL_10664</name>
</gene>
<name>A0A553NYL9_TIGCA</name>
<evidence type="ECO:0000313" key="2">
    <source>
        <dbReference type="EMBL" id="TRY70521.1"/>
    </source>
</evidence>
<dbReference type="OrthoDB" id="10587252at2759"/>
<accession>A0A553NYL9</accession>
<dbReference type="EMBL" id="VCGU01000009">
    <property type="protein sequence ID" value="TRY70521.1"/>
    <property type="molecule type" value="Genomic_DNA"/>
</dbReference>
<keyword evidence="3" id="KW-1185">Reference proteome</keyword>
<evidence type="ECO:0000256" key="1">
    <source>
        <dbReference type="SAM" id="Phobius"/>
    </source>
</evidence>